<keyword evidence="1" id="KW-0802">TPR repeat</keyword>
<proteinExistence type="predicted"/>
<dbReference type="InterPro" id="IPR019734">
    <property type="entry name" value="TPR_rpt"/>
</dbReference>
<evidence type="ECO:0000256" key="2">
    <source>
        <dbReference type="SAM" id="MobiDB-lite"/>
    </source>
</evidence>
<organism evidence="4 5">
    <name type="scientific">Ricinus communis</name>
    <name type="common">Castor bean</name>
    <dbReference type="NCBI Taxonomy" id="3988"/>
    <lineage>
        <taxon>Eukaryota</taxon>
        <taxon>Viridiplantae</taxon>
        <taxon>Streptophyta</taxon>
        <taxon>Embryophyta</taxon>
        <taxon>Tracheophyta</taxon>
        <taxon>Spermatophyta</taxon>
        <taxon>Magnoliopsida</taxon>
        <taxon>eudicotyledons</taxon>
        <taxon>Gunneridae</taxon>
        <taxon>Pentapetalae</taxon>
        <taxon>rosids</taxon>
        <taxon>fabids</taxon>
        <taxon>Malpighiales</taxon>
        <taxon>Euphorbiaceae</taxon>
        <taxon>Acalyphoideae</taxon>
        <taxon>Acalypheae</taxon>
        <taxon>Ricinus</taxon>
    </lineage>
</organism>
<feature type="region of interest" description="Disordered" evidence="2">
    <location>
        <begin position="93"/>
        <end position="143"/>
    </location>
</feature>
<evidence type="ECO:0000313" key="4">
    <source>
        <dbReference type="EMBL" id="EEF48486.1"/>
    </source>
</evidence>
<feature type="repeat" description="TPR" evidence="1">
    <location>
        <begin position="442"/>
        <end position="475"/>
    </location>
</feature>
<dbReference type="InParanoid" id="B9RJI4"/>
<dbReference type="PROSITE" id="PS50005">
    <property type="entry name" value="TPR"/>
    <property type="match status" value="3"/>
</dbReference>
<dbReference type="GO" id="GO:0005737">
    <property type="term" value="C:cytoplasm"/>
    <property type="evidence" value="ECO:0000318"/>
    <property type="project" value="GO_Central"/>
</dbReference>
<name>B9RJI4_RICCO</name>
<keyword evidence="4" id="KW-0346">Stress response</keyword>
<evidence type="ECO:0000256" key="1">
    <source>
        <dbReference type="PROSITE-ProRule" id="PRU00339"/>
    </source>
</evidence>
<reference evidence="5" key="1">
    <citation type="journal article" date="2010" name="Nat. Biotechnol.">
        <title>Draft genome sequence of the oilseed species Ricinus communis.</title>
        <authorList>
            <person name="Chan A.P."/>
            <person name="Crabtree J."/>
            <person name="Zhao Q."/>
            <person name="Lorenzi H."/>
            <person name="Orvis J."/>
            <person name="Puiu D."/>
            <person name="Melake-Berhan A."/>
            <person name="Jones K.M."/>
            <person name="Redman J."/>
            <person name="Chen G."/>
            <person name="Cahoon E.B."/>
            <person name="Gedil M."/>
            <person name="Stanke M."/>
            <person name="Haas B.J."/>
            <person name="Wortman J.R."/>
            <person name="Fraser-Liggett C.M."/>
            <person name="Ravel J."/>
            <person name="Rabinowicz P.D."/>
        </authorList>
    </citation>
    <scope>NUCLEOTIDE SEQUENCE [LARGE SCALE GENOMIC DNA]</scope>
    <source>
        <strain evidence="5">cv. Hale</strain>
    </source>
</reference>
<dbReference type="InterPro" id="IPR011990">
    <property type="entry name" value="TPR-like_helical_dom_sf"/>
</dbReference>
<dbReference type="AlphaFoldDB" id="B9RJI4"/>
<dbReference type="SUPFAM" id="SSF48452">
    <property type="entry name" value="TPR-like"/>
    <property type="match status" value="2"/>
</dbReference>
<dbReference type="eggNOG" id="KOG0907">
    <property type="taxonomic scope" value="Eukaryota"/>
</dbReference>
<dbReference type="OrthoDB" id="2335338at2759"/>
<dbReference type="Gene3D" id="3.40.30.10">
    <property type="entry name" value="Glutaredoxin"/>
    <property type="match status" value="1"/>
</dbReference>
<dbReference type="eggNOG" id="KOG1124">
    <property type="taxonomic scope" value="Eukaryota"/>
</dbReference>
<dbReference type="PANTHER" id="PTHR46050">
    <property type="entry name" value="TPR REPEAT-CONTAINING THIOREDOXIN"/>
    <property type="match status" value="1"/>
</dbReference>
<dbReference type="GO" id="GO:0006950">
    <property type="term" value="P:response to stress"/>
    <property type="evidence" value="ECO:0007669"/>
    <property type="project" value="UniProtKB-ARBA"/>
</dbReference>
<dbReference type="InterPro" id="IPR036249">
    <property type="entry name" value="Thioredoxin-like_sf"/>
</dbReference>
<dbReference type="KEGG" id="rcu:8263054"/>
<dbReference type="CDD" id="cd02947">
    <property type="entry name" value="TRX_family"/>
    <property type="match status" value="1"/>
</dbReference>
<dbReference type="SUPFAM" id="SSF52833">
    <property type="entry name" value="Thioredoxin-like"/>
    <property type="match status" value="1"/>
</dbReference>
<sequence>MAEMANYPMDHHQLGCGLMGGIFHRWSTRQRKTSVYSLPTDNSIDSLKGFDNSKKTTVYKSKSEAAILDTNSPAKPLPEEGQKHIRRHSLAVLTRPHHHQKNEGRKSVDAAARCSISSSSSSRVKKSQSNEAKLRRASTSDSRELSMIVATNHHHPQSKDVKALVGATSSNVMLLGELGNLRQLGNGNLSGNNSPHATAKTLDYLNKNGQEANSTPRTINSHSKLGGNGVMGNIVRQSSCEFRQSQSPTSKMDSEVLKNMGNEKYRKGRFEEALAFYDRAIALNSSKATYRSNRGAALIGLGRLMEAVAECKEAIRLDPSYQRAHHRLATLYVRLGEAEKALYHYKQSGFHADSEDIAQAQASQKHLNRCIVARKSKEWNFLLKETDRAISSGGDASPQVYAMQAEALLRLHRHDEAYRAYRRGPTFSIESCTKCFGLATTTHLLMIGAQVYMAAGRFEDAIAAAQQAASLDPSNREVSTVVKAARAVASARLSGNLLYKAAKFSEACIAYSEGLEHDPYNSILLCNRAACRSKLDQFEKAVEDCTEALRLQPNYSKARLRRAHCNARLERWEASIQDYEMLLRESPADEEVGRALFEAKIQLMKQRGEDIKDMKFGSNLVFISSNERFRYFITSPGMSVVLFCKKENHEQVLQLMEQVCKRFPSVNFLKVEVEDHPYLTKSESVTSLPSFKIYKNGSRVKEIPGNNRELLEKSVKLYSS</sequence>
<feature type="repeat" description="TPR" evidence="1">
    <location>
        <begin position="522"/>
        <end position="555"/>
    </location>
</feature>
<dbReference type="Pfam" id="PF13414">
    <property type="entry name" value="TPR_11"/>
    <property type="match status" value="1"/>
</dbReference>
<protein>
    <submittedName>
        <fullName evidence="4">Heat shock protein binding protein, putative</fullName>
    </submittedName>
</protein>
<dbReference type="Gene3D" id="1.25.40.10">
    <property type="entry name" value="Tetratricopeptide repeat domain"/>
    <property type="match status" value="1"/>
</dbReference>
<accession>B9RJI4</accession>
<dbReference type="STRING" id="3988.B9RJI4"/>
<dbReference type="InterPro" id="IPR044534">
    <property type="entry name" value="TTL1-4"/>
</dbReference>
<dbReference type="PANTHER" id="PTHR46050:SF18">
    <property type="entry name" value="TETRATRICOPEPTIDE REPEAT (TPR)-LIKE SUPERFAMILY PROTEIN"/>
    <property type="match status" value="1"/>
</dbReference>
<dbReference type="SMART" id="SM00028">
    <property type="entry name" value="TPR"/>
    <property type="match status" value="8"/>
</dbReference>
<dbReference type="OMA" id="NMMVFGH"/>
<keyword evidence="5" id="KW-1185">Reference proteome</keyword>
<feature type="repeat" description="TPR" evidence="1">
    <location>
        <begin position="254"/>
        <end position="287"/>
    </location>
</feature>
<dbReference type="Pfam" id="PF00515">
    <property type="entry name" value="TPR_1"/>
    <property type="match status" value="1"/>
</dbReference>
<dbReference type="EMBL" id="EQ973783">
    <property type="protein sequence ID" value="EEF48486.1"/>
    <property type="molecule type" value="Genomic_DNA"/>
</dbReference>
<evidence type="ECO:0000259" key="3">
    <source>
        <dbReference type="Pfam" id="PF00085"/>
    </source>
</evidence>
<dbReference type="Pfam" id="PF00085">
    <property type="entry name" value="Thioredoxin"/>
    <property type="match status" value="1"/>
</dbReference>
<gene>
    <name evidence="4" type="ORF">RCOM_1034910</name>
</gene>
<dbReference type="Proteomes" id="UP000008311">
    <property type="component" value="Unassembled WGS sequence"/>
</dbReference>
<feature type="domain" description="Thioredoxin" evidence="3">
    <location>
        <begin position="656"/>
        <end position="713"/>
    </location>
</feature>
<dbReference type="Pfam" id="PF13181">
    <property type="entry name" value="TPR_8"/>
    <property type="match status" value="1"/>
</dbReference>
<dbReference type="InterPro" id="IPR013766">
    <property type="entry name" value="Thioredoxin_domain"/>
</dbReference>
<evidence type="ECO:0000313" key="5">
    <source>
        <dbReference type="Proteomes" id="UP000008311"/>
    </source>
</evidence>